<proteinExistence type="predicted"/>
<dbReference type="OrthoDB" id="415724at2759"/>
<keyword evidence="2" id="KW-1185">Reference proteome</keyword>
<comment type="caution">
    <text evidence="1">The sequence shown here is derived from an EMBL/GenBank/DDBJ whole genome shotgun (WGS) entry which is preliminary data.</text>
</comment>
<feature type="non-terminal residue" evidence="1">
    <location>
        <position position="1"/>
    </location>
</feature>
<dbReference type="Proteomes" id="UP000187406">
    <property type="component" value="Unassembled WGS sequence"/>
</dbReference>
<evidence type="ECO:0000313" key="1">
    <source>
        <dbReference type="EMBL" id="GAV85056.1"/>
    </source>
</evidence>
<protein>
    <submittedName>
        <fullName evidence="1">Uncharacterized protein</fullName>
    </submittedName>
</protein>
<gene>
    <name evidence="1" type="ORF">CFOL_v3_28495</name>
</gene>
<sequence length="8" mass="894">IMGYVPKS</sequence>
<accession>A0A1Q3CXS9</accession>
<reference evidence="2" key="1">
    <citation type="submission" date="2016-04" db="EMBL/GenBank/DDBJ databases">
        <title>Cephalotus genome sequencing.</title>
        <authorList>
            <person name="Fukushima K."/>
            <person name="Hasebe M."/>
            <person name="Fang X."/>
        </authorList>
    </citation>
    <scope>NUCLEOTIDE SEQUENCE [LARGE SCALE GENOMIC DNA]</scope>
    <source>
        <strain evidence="2">cv. St1</strain>
    </source>
</reference>
<evidence type="ECO:0000313" key="2">
    <source>
        <dbReference type="Proteomes" id="UP000187406"/>
    </source>
</evidence>
<organism evidence="1 2">
    <name type="scientific">Cephalotus follicularis</name>
    <name type="common">Albany pitcher plant</name>
    <dbReference type="NCBI Taxonomy" id="3775"/>
    <lineage>
        <taxon>Eukaryota</taxon>
        <taxon>Viridiplantae</taxon>
        <taxon>Streptophyta</taxon>
        <taxon>Embryophyta</taxon>
        <taxon>Tracheophyta</taxon>
        <taxon>Spermatophyta</taxon>
        <taxon>Magnoliopsida</taxon>
        <taxon>eudicotyledons</taxon>
        <taxon>Gunneridae</taxon>
        <taxon>Pentapetalae</taxon>
        <taxon>rosids</taxon>
        <taxon>fabids</taxon>
        <taxon>Oxalidales</taxon>
        <taxon>Cephalotaceae</taxon>
        <taxon>Cephalotus</taxon>
    </lineage>
</organism>
<name>A0A1Q3CXS9_CEPFO</name>
<dbReference type="EMBL" id="BDDD01003438">
    <property type="protein sequence ID" value="GAV85056.1"/>
    <property type="molecule type" value="Genomic_DNA"/>
</dbReference>